<dbReference type="InterPro" id="IPR007374">
    <property type="entry name" value="ASCH_domain"/>
</dbReference>
<sequence length="140" mass="16146">MKTTNKVMTLIENKYPKAGRWVFGDSPAMQDELTELVTKGIKTATACSFHSYSCDPETIGHHYIVFDSRENPVCVVRITAMHLMKFSEMTAELAWKEGEGDRSLLNWQLEHQRFFEREGTFSSDMEIVVFEFKVVENILS</sequence>
<dbReference type="EMBL" id="FO704550">
    <property type="protein sequence ID" value="CDG17854.1"/>
    <property type="molecule type" value="Genomic_DNA"/>
</dbReference>
<dbReference type="KEGG" id="xdo:XDD1_2155"/>
<dbReference type="PANTHER" id="PTHR39203:SF1">
    <property type="entry name" value="CYTOPLASMIC PROTEIN"/>
    <property type="match status" value="1"/>
</dbReference>
<dbReference type="Pfam" id="PF04266">
    <property type="entry name" value="ASCH"/>
    <property type="match status" value="1"/>
</dbReference>
<dbReference type="AlphaFoldDB" id="A0A068QSU4"/>
<dbReference type="HOGENOM" id="CLU_102450_0_0_6"/>
<dbReference type="InterPro" id="IPR009326">
    <property type="entry name" value="DUF984"/>
</dbReference>
<dbReference type="CDD" id="cd06553">
    <property type="entry name" value="ASCH_Ef3133_like"/>
    <property type="match status" value="1"/>
</dbReference>
<reference evidence="2 3" key="1">
    <citation type="submission" date="2013-07" db="EMBL/GenBank/DDBJ databases">
        <authorList>
            <person name="Genoscope - CEA"/>
        </authorList>
    </citation>
    <scope>NUCLEOTIDE SEQUENCE [LARGE SCALE GENOMIC DNA]</scope>
    <source>
        <strain evidence="3">FRM16 / DSM 17909</strain>
    </source>
</reference>
<feature type="domain" description="ASCH" evidence="1">
    <location>
        <begin position="21"/>
        <end position="136"/>
    </location>
</feature>
<dbReference type="RefSeq" id="WP_249043117.1">
    <property type="nucleotide sequence ID" value="NZ_CAWOYN010000037.1"/>
</dbReference>
<dbReference type="STRING" id="351671.XDD1_2155"/>
<dbReference type="SUPFAM" id="SSF88697">
    <property type="entry name" value="PUA domain-like"/>
    <property type="match status" value="1"/>
</dbReference>
<dbReference type="Gene3D" id="3.10.400.10">
    <property type="entry name" value="Sulfate adenylyltransferase"/>
    <property type="match status" value="1"/>
</dbReference>
<protein>
    <recommendedName>
        <fullName evidence="1">ASCH domain-containing protein</fullName>
    </recommendedName>
</protein>
<organism evidence="2 3">
    <name type="scientific">Xenorhabdus doucetiae</name>
    <dbReference type="NCBI Taxonomy" id="351671"/>
    <lineage>
        <taxon>Bacteria</taxon>
        <taxon>Pseudomonadati</taxon>
        <taxon>Pseudomonadota</taxon>
        <taxon>Gammaproteobacteria</taxon>
        <taxon>Enterobacterales</taxon>
        <taxon>Morganellaceae</taxon>
        <taxon>Xenorhabdus</taxon>
    </lineage>
</organism>
<accession>A0A068QSU4</accession>
<name>A0A068QSU4_9GAMM</name>
<proteinExistence type="predicted"/>
<evidence type="ECO:0000313" key="3">
    <source>
        <dbReference type="Proteomes" id="UP000032721"/>
    </source>
</evidence>
<dbReference type="Proteomes" id="UP000032721">
    <property type="component" value="Chromosome"/>
</dbReference>
<evidence type="ECO:0000313" key="2">
    <source>
        <dbReference type="EMBL" id="CDG17854.1"/>
    </source>
</evidence>
<dbReference type="PIRSF" id="PIRSF021320">
    <property type="entry name" value="DUF984"/>
    <property type="match status" value="1"/>
</dbReference>
<dbReference type="SMART" id="SM01022">
    <property type="entry name" value="ASCH"/>
    <property type="match status" value="1"/>
</dbReference>
<dbReference type="PANTHER" id="PTHR39203">
    <property type="entry name" value="CYTOPLASMIC PROTEIN-RELATED"/>
    <property type="match status" value="1"/>
</dbReference>
<gene>
    <name evidence="2" type="ORF">XDD1_2155</name>
</gene>
<dbReference type="InterPro" id="IPR015947">
    <property type="entry name" value="PUA-like_sf"/>
</dbReference>
<evidence type="ECO:0000259" key="1">
    <source>
        <dbReference type="SMART" id="SM01022"/>
    </source>
</evidence>